<feature type="transmembrane region" description="Helical" evidence="9">
    <location>
        <begin position="165"/>
        <end position="183"/>
    </location>
</feature>
<protein>
    <recommendedName>
        <fullName evidence="9">Putative manganese efflux pump MntP</fullName>
    </recommendedName>
</protein>
<evidence type="ECO:0000256" key="3">
    <source>
        <dbReference type="ARBA" id="ARBA00022519"/>
    </source>
</evidence>
<gene>
    <name evidence="9" type="primary">mntP</name>
    <name evidence="10" type="ORF">SAMN04488082_11087</name>
</gene>
<evidence type="ECO:0000256" key="7">
    <source>
        <dbReference type="ARBA" id="ARBA00023136"/>
    </source>
</evidence>
<evidence type="ECO:0000313" key="10">
    <source>
        <dbReference type="EMBL" id="SFJ95360.1"/>
    </source>
</evidence>
<comment type="subcellular location">
    <subcellularLocation>
        <location evidence="9">Cell membrane</location>
        <topology evidence="9">Multi-pass membrane protein</topology>
    </subcellularLocation>
</comment>
<keyword evidence="1 9" id="KW-0813">Transport</keyword>
<evidence type="ECO:0000256" key="1">
    <source>
        <dbReference type="ARBA" id="ARBA00022448"/>
    </source>
</evidence>
<dbReference type="EMBL" id="FORX01000010">
    <property type="protein sequence ID" value="SFJ95360.1"/>
    <property type="molecule type" value="Genomic_DNA"/>
</dbReference>
<dbReference type="Proteomes" id="UP000198635">
    <property type="component" value="Unassembled WGS sequence"/>
</dbReference>
<keyword evidence="6 9" id="KW-0406">Ion transport</keyword>
<keyword evidence="11" id="KW-1185">Reference proteome</keyword>
<dbReference type="Pfam" id="PF02659">
    <property type="entry name" value="Mntp"/>
    <property type="match status" value="1"/>
</dbReference>
<feature type="transmembrane region" description="Helical" evidence="9">
    <location>
        <begin position="68"/>
        <end position="86"/>
    </location>
</feature>
<feature type="transmembrane region" description="Helical" evidence="9">
    <location>
        <begin position="40"/>
        <end position="62"/>
    </location>
</feature>
<keyword evidence="3" id="KW-0997">Cell inner membrane</keyword>
<feature type="transmembrane region" description="Helical" evidence="9">
    <location>
        <begin position="131"/>
        <end position="153"/>
    </location>
</feature>
<dbReference type="GO" id="GO:0005384">
    <property type="term" value="F:manganese ion transmembrane transporter activity"/>
    <property type="evidence" value="ECO:0007669"/>
    <property type="project" value="UniProtKB-UniRule"/>
</dbReference>
<evidence type="ECO:0000256" key="9">
    <source>
        <dbReference type="HAMAP-Rule" id="MF_01521"/>
    </source>
</evidence>
<evidence type="ECO:0000256" key="5">
    <source>
        <dbReference type="ARBA" id="ARBA00022989"/>
    </source>
</evidence>
<dbReference type="STRING" id="52560.SAMN04488082_11087"/>
<sequence>MPFVEIMAVAIALAMDAFAVAIASGVALKVVTRRHTFRLAWHFGLFQAVMPIIGWFGGYAVREYFLRFGHWIAFALLLYIGGHMLWEGLHKDEDNVCQDPTVGTKLIMLSVATSIDALAVGFTLAMLGLSIWVPAAIIGVVALLFTAAGLHLGKYLGCETRLGQYAEVLGGGVLLAIGCKILWQAL</sequence>
<evidence type="ECO:0000256" key="4">
    <source>
        <dbReference type="ARBA" id="ARBA00022692"/>
    </source>
</evidence>
<dbReference type="InterPro" id="IPR022929">
    <property type="entry name" value="Put_MntP"/>
</dbReference>
<keyword evidence="4 9" id="KW-0812">Transmembrane</keyword>
<keyword evidence="2 9" id="KW-1003">Cell membrane</keyword>
<evidence type="ECO:0000256" key="8">
    <source>
        <dbReference type="ARBA" id="ARBA00023211"/>
    </source>
</evidence>
<evidence type="ECO:0000313" key="11">
    <source>
        <dbReference type="Proteomes" id="UP000198635"/>
    </source>
</evidence>
<dbReference type="RefSeq" id="WP_092188996.1">
    <property type="nucleotide sequence ID" value="NZ_FORX01000010.1"/>
</dbReference>
<dbReference type="OrthoDB" id="9811590at2"/>
<name>A0A1I3VJK5_9BACT</name>
<keyword evidence="8 9" id="KW-0464">Manganese</keyword>
<proteinExistence type="inferred from homology"/>
<dbReference type="PANTHER" id="PTHR35529:SF1">
    <property type="entry name" value="MANGANESE EFFLUX PUMP MNTP-RELATED"/>
    <property type="match status" value="1"/>
</dbReference>
<dbReference type="AlphaFoldDB" id="A0A1I3VJK5"/>
<dbReference type="InterPro" id="IPR003810">
    <property type="entry name" value="Mntp/YtaF"/>
</dbReference>
<evidence type="ECO:0000256" key="6">
    <source>
        <dbReference type="ARBA" id="ARBA00023065"/>
    </source>
</evidence>
<comment type="function">
    <text evidence="9">Probably functions as a manganese efflux pump.</text>
</comment>
<keyword evidence="7 9" id="KW-0472">Membrane</keyword>
<evidence type="ECO:0000256" key="2">
    <source>
        <dbReference type="ARBA" id="ARBA00022475"/>
    </source>
</evidence>
<keyword evidence="5 9" id="KW-1133">Transmembrane helix</keyword>
<dbReference type="GO" id="GO:0005886">
    <property type="term" value="C:plasma membrane"/>
    <property type="evidence" value="ECO:0007669"/>
    <property type="project" value="UniProtKB-SubCell"/>
</dbReference>
<accession>A0A1I3VJK5</accession>
<comment type="similarity">
    <text evidence="9">Belongs to the MntP (TC 9.B.29) family.</text>
</comment>
<dbReference type="HAMAP" id="MF_01521">
    <property type="entry name" value="MntP_pump"/>
    <property type="match status" value="1"/>
</dbReference>
<dbReference type="PANTHER" id="PTHR35529">
    <property type="entry name" value="MANGANESE EFFLUX PUMP MNTP-RELATED"/>
    <property type="match status" value="1"/>
</dbReference>
<feature type="transmembrane region" description="Helical" evidence="9">
    <location>
        <begin position="6"/>
        <end position="28"/>
    </location>
</feature>
<organism evidence="10 11">
    <name type="scientific">Desulfomicrobium apsheronum</name>
    <dbReference type="NCBI Taxonomy" id="52560"/>
    <lineage>
        <taxon>Bacteria</taxon>
        <taxon>Pseudomonadati</taxon>
        <taxon>Thermodesulfobacteriota</taxon>
        <taxon>Desulfovibrionia</taxon>
        <taxon>Desulfovibrionales</taxon>
        <taxon>Desulfomicrobiaceae</taxon>
        <taxon>Desulfomicrobium</taxon>
    </lineage>
</organism>
<reference evidence="11" key="1">
    <citation type="submission" date="2016-10" db="EMBL/GenBank/DDBJ databases">
        <authorList>
            <person name="Varghese N."/>
            <person name="Submissions S."/>
        </authorList>
    </citation>
    <scope>NUCLEOTIDE SEQUENCE [LARGE SCALE GENOMIC DNA]</scope>
    <source>
        <strain evidence="11">DSM 5918</strain>
    </source>
</reference>
<feature type="transmembrane region" description="Helical" evidence="9">
    <location>
        <begin position="106"/>
        <end position="125"/>
    </location>
</feature>